<sequence length="295" mass="32758">MKTRNLILSGAVILGVIMFSSCDNNDGDKIDTDVDTEAVEQSAAIDDIVESVFDELDAELATDQELAGTATLKSSVESSTCLTVTFETPDDARYPKVITFDYGTENCEDRFGRVKSGKVIVTKTGPFWEAGSERIVTFEDFYVNDNAVTGSRNYKNEGINEDGFWEFSIAIDVTIETTEGISWTRTANRIRTMVAGADTPRYAWDDEFLITGSSSGTCSEGYSVEREIVSPLHRKRTCRFPVEGIIEIVKTKGEEATKTWLNYGDGECDFEATVTDEEGNEETIYLGKRFAKRNN</sequence>
<evidence type="ECO:0000313" key="2">
    <source>
        <dbReference type="Proteomes" id="UP001207408"/>
    </source>
</evidence>
<accession>A0AAE3MAT6</accession>
<name>A0AAE3MAT6_9BACT</name>
<evidence type="ECO:0008006" key="3">
    <source>
        <dbReference type="Google" id="ProtNLM"/>
    </source>
</evidence>
<keyword evidence="2" id="KW-1185">Reference proteome</keyword>
<gene>
    <name evidence="1" type="ORF">OM074_02250</name>
</gene>
<dbReference type="Proteomes" id="UP001207408">
    <property type="component" value="Unassembled WGS sequence"/>
</dbReference>
<dbReference type="EMBL" id="JAPDPI010000002">
    <property type="protein sequence ID" value="MCW3804426.1"/>
    <property type="molecule type" value="Genomic_DNA"/>
</dbReference>
<dbReference type="AlphaFoldDB" id="A0AAE3MAT6"/>
<organism evidence="1 2">
    <name type="scientific">Plebeiibacterium marinum</name>
    <dbReference type="NCBI Taxonomy" id="2992111"/>
    <lineage>
        <taxon>Bacteria</taxon>
        <taxon>Pseudomonadati</taxon>
        <taxon>Bacteroidota</taxon>
        <taxon>Bacteroidia</taxon>
        <taxon>Marinilabiliales</taxon>
        <taxon>Marinilabiliaceae</taxon>
        <taxon>Plebeiibacterium</taxon>
    </lineage>
</organism>
<comment type="caution">
    <text evidence="1">The sequence shown here is derived from an EMBL/GenBank/DDBJ whole genome shotgun (WGS) entry which is preliminary data.</text>
</comment>
<dbReference type="RefSeq" id="WP_301197647.1">
    <property type="nucleotide sequence ID" value="NZ_JAPDPI010000002.1"/>
</dbReference>
<dbReference type="PROSITE" id="PS51257">
    <property type="entry name" value="PROKAR_LIPOPROTEIN"/>
    <property type="match status" value="1"/>
</dbReference>
<reference evidence="1" key="1">
    <citation type="submission" date="2022-10" db="EMBL/GenBank/DDBJ databases">
        <authorList>
            <person name="Yu W.X."/>
        </authorList>
    </citation>
    <scope>NUCLEOTIDE SEQUENCE</scope>
    <source>
        <strain evidence="1">D04</strain>
    </source>
</reference>
<protein>
    <recommendedName>
        <fullName evidence="3">Lipoprotein</fullName>
    </recommendedName>
</protein>
<proteinExistence type="predicted"/>
<evidence type="ECO:0000313" key="1">
    <source>
        <dbReference type="EMBL" id="MCW3804426.1"/>
    </source>
</evidence>